<evidence type="ECO:0000256" key="3">
    <source>
        <dbReference type="ARBA" id="ARBA00009431"/>
    </source>
</evidence>
<evidence type="ECO:0000256" key="2">
    <source>
        <dbReference type="ARBA" id="ARBA00004393"/>
    </source>
</evidence>
<evidence type="ECO:0000256" key="8">
    <source>
        <dbReference type="ARBA" id="ARBA00022989"/>
    </source>
</evidence>
<comment type="similarity">
    <text evidence="3">Belongs to the peptidase S10 family.</text>
</comment>
<dbReference type="EMBL" id="MBFR01000046">
    <property type="protein sequence ID" value="PVU95820.1"/>
    <property type="molecule type" value="Genomic_DNA"/>
</dbReference>
<dbReference type="GO" id="GO:0004185">
    <property type="term" value="F:serine-type carboxypeptidase activity"/>
    <property type="evidence" value="ECO:0007669"/>
    <property type="project" value="UniProtKB-EC"/>
</dbReference>
<evidence type="ECO:0000256" key="1">
    <source>
        <dbReference type="ARBA" id="ARBA00001003"/>
    </source>
</evidence>
<evidence type="ECO:0000256" key="17">
    <source>
        <dbReference type="SAM" id="Phobius"/>
    </source>
</evidence>
<dbReference type="AlphaFoldDB" id="A0A2T9YTZ6"/>
<keyword evidence="11" id="KW-0325">Glycoprotein</keyword>
<feature type="transmembrane region" description="Helical" evidence="17">
    <location>
        <begin position="579"/>
        <end position="598"/>
    </location>
</feature>
<reference evidence="19 20" key="1">
    <citation type="journal article" date="2018" name="MBio">
        <title>Comparative Genomics Reveals the Core Gene Toolbox for the Fungus-Insect Symbiosis.</title>
        <authorList>
            <person name="Wang Y."/>
            <person name="Stata M."/>
            <person name="Wang W."/>
            <person name="Stajich J.E."/>
            <person name="White M.M."/>
            <person name="Moncalvo J.M."/>
        </authorList>
    </citation>
    <scope>NUCLEOTIDE SEQUENCE [LARGE SCALE GENOMIC DNA]</scope>
    <source>
        <strain evidence="19 20">SWE-8-4</strain>
    </source>
</reference>
<dbReference type="PRINTS" id="PR00724">
    <property type="entry name" value="CRBOXYPTASEC"/>
</dbReference>
<keyword evidence="5 17" id="KW-0812">Transmembrane</keyword>
<name>A0A2T9YTZ6_9FUNG</name>
<dbReference type="GO" id="GO:0006508">
    <property type="term" value="P:proteolysis"/>
    <property type="evidence" value="ECO:0007669"/>
    <property type="project" value="InterPro"/>
</dbReference>
<dbReference type="PANTHER" id="PTHR11802:SF190">
    <property type="entry name" value="PHEROMONE-PROCESSING CARBOXYPEPTIDASE KEX1"/>
    <property type="match status" value="1"/>
</dbReference>
<sequence length="753" mass="83835">MRQLYIAALCLLLILQAQSKIFQPAQNQHKVLERKSISTDRFLDFFKNVSDTVQDGFNQLTHKGKELLEHTFPESNSTITPSGLVISGNDTNKSQASNNSPPSKDQFRVQNLPNIYDPRLDDIVSYAGNLNLLESELQLFFWLVTNSTNTNNRDSLVLWLNGGPGCTSMDGLFLENGPYIFKGDKGVFMRESSFSTLVDVLYVDQPFGTGFSPVLNNRYATDYEKANQYLVQFLASFFKTFPEYKSRKLIIAGESQAGVYLGYLAKSLLYENSTLNINLHSVMIGNGWIDPLNMYVSYQPFTQRHNLTSPKTNDNLIQETKTCVELLKDASRIPINFAQCNNIMNLILADDKYGSDSCVNMYDMRLIEKKPSCGMQWPPGLSDMTAYLLKPQVQKAINASPNNEWTECSPKVSDNIFGGDNTPSIAFFPDILKKVPINLFVGSQDVICNILGIEYLIGNLTWGDKKGFTKLKSFKSSSLNKRKDSGANNKDIADYPKWIIGDKQVGTIYTERNLTFSIVLDASHMTGFDQPTAMLDLLSRTAGLNKSSVPHIVDSSVVPKNAAVRAKKNSSRAESNGKYILGAFVIFLLMVFGLLMILSKQFGLFNSAQNGCFNIFFSRKVNGFRGGNSDGLMSGNTEPEYVQLNEMQNDDDFFLREPTQFSSQNSFDSLDRNGLTKNNGLAILNSDSSDSADDIISGDNPDSFVIYDQNSVVGSSSQGIRSSRSEPAKSGGAYDYRIRNIDTSIDDLKLNIL</sequence>
<feature type="compositionally biased region" description="Polar residues" evidence="16">
    <location>
        <begin position="88"/>
        <end position="108"/>
    </location>
</feature>
<keyword evidence="4" id="KW-0645">Protease</keyword>
<evidence type="ECO:0000256" key="12">
    <source>
        <dbReference type="ARBA" id="ARBA00038895"/>
    </source>
</evidence>
<dbReference type="InterPro" id="IPR001563">
    <property type="entry name" value="Peptidase_S10"/>
</dbReference>
<evidence type="ECO:0000313" key="19">
    <source>
        <dbReference type="EMBL" id="PVU95820.1"/>
    </source>
</evidence>
<dbReference type="EC" id="3.4.16.6" evidence="12"/>
<keyword evidence="20" id="KW-1185">Reference proteome</keyword>
<dbReference type="GO" id="GO:0005794">
    <property type="term" value="C:Golgi apparatus"/>
    <property type="evidence" value="ECO:0007669"/>
    <property type="project" value="UniProtKB-SubCell"/>
</dbReference>
<evidence type="ECO:0000256" key="7">
    <source>
        <dbReference type="ARBA" id="ARBA00022729"/>
    </source>
</evidence>
<comment type="catalytic activity">
    <reaction evidence="1">
        <text>Preferential release of a C-terminal arginine or lysine residue.</text>
        <dbReference type="EC" id="3.4.16.6"/>
    </reaction>
</comment>
<proteinExistence type="inferred from homology"/>
<keyword evidence="4" id="KW-0378">Hydrolase</keyword>
<dbReference type="PANTHER" id="PTHR11802">
    <property type="entry name" value="SERINE PROTEASE FAMILY S10 SERINE CARBOXYPEPTIDASE"/>
    <property type="match status" value="1"/>
</dbReference>
<keyword evidence="7 18" id="KW-0732">Signal</keyword>
<evidence type="ECO:0000256" key="5">
    <source>
        <dbReference type="ARBA" id="ARBA00022692"/>
    </source>
</evidence>
<feature type="signal peptide" evidence="18">
    <location>
        <begin position="1"/>
        <end position="19"/>
    </location>
</feature>
<keyword evidence="9" id="KW-0333">Golgi apparatus</keyword>
<keyword evidence="10 17" id="KW-0472">Membrane</keyword>
<keyword evidence="4" id="KW-0121">Carboxypeptidase</keyword>
<evidence type="ECO:0000256" key="18">
    <source>
        <dbReference type="SAM" id="SignalP"/>
    </source>
</evidence>
<dbReference type="InterPro" id="IPR029058">
    <property type="entry name" value="AB_hydrolase_fold"/>
</dbReference>
<evidence type="ECO:0000313" key="20">
    <source>
        <dbReference type="Proteomes" id="UP000245383"/>
    </source>
</evidence>
<comment type="caution">
    <text evidence="19">The sequence shown here is derived from an EMBL/GenBank/DDBJ whole genome shotgun (WGS) entry which is preliminary data.</text>
</comment>
<organism evidence="19 20">
    <name type="scientific">Smittium simulii</name>
    <dbReference type="NCBI Taxonomy" id="133385"/>
    <lineage>
        <taxon>Eukaryota</taxon>
        <taxon>Fungi</taxon>
        <taxon>Fungi incertae sedis</taxon>
        <taxon>Zoopagomycota</taxon>
        <taxon>Kickxellomycotina</taxon>
        <taxon>Harpellomycetes</taxon>
        <taxon>Harpellales</taxon>
        <taxon>Legeriomycetaceae</taxon>
        <taxon>Smittium</taxon>
    </lineage>
</organism>
<dbReference type="OrthoDB" id="443318at2759"/>
<accession>A0A2T9YTZ6</accession>
<protein>
    <recommendedName>
        <fullName evidence="14">Pheromone-processing carboxypeptidase KEX1</fullName>
        <ecNumber evidence="12">3.4.16.6</ecNumber>
    </recommendedName>
    <alternativeName>
        <fullName evidence="15">Carboxypeptidase D</fullName>
    </alternativeName>
    <alternativeName>
        <fullName evidence="13">Pheromone-processing carboxypeptidase kex1</fullName>
    </alternativeName>
</protein>
<dbReference type="GO" id="GO:0006915">
    <property type="term" value="P:apoptotic process"/>
    <property type="evidence" value="ECO:0007669"/>
    <property type="project" value="UniProtKB-KW"/>
</dbReference>
<dbReference type="STRING" id="133385.A0A2T9YTZ6"/>
<dbReference type="SUPFAM" id="SSF53474">
    <property type="entry name" value="alpha/beta-Hydrolases"/>
    <property type="match status" value="1"/>
</dbReference>
<comment type="subcellular location">
    <subcellularLocation>
        <location evidence="2">Golgi apparatus</location>
        <location evidence="2">trans-Golgi network membrane</location>
        <topology evidence="2">Single-pass type I membrane protein</topology>
    </subcellularLocation>
</comment>
<evidence type="ECO:0000256" key="9">
    <source>
        <dbReference type="ARBA" id="ARBA00023034"/>
    </source>
</evidence>
<evidence type="ECO:0000256" key="15">
    <source>
        <dbReference type="ARBA" id="ARBA00042717"/>
    </source>
</evidence>
<feature type="region of interest" description="Disordered" evidence="16">
    <location>
        <begin position="72"/>
        <end position="108"/>
    </location>
</feature>
<evidence type="ECO:0000256" key="4">
    <source>
        <dbReference type="ARBA" id="ARBA00022645"/>
    </source>
</evidence>
<evidence type="ECO:0000256" key="6">
    <source>
        <dbReference type="ARBA" id="ARBA00022703"/>
    </source>
</evidence>
<dbReference type="Gene3D" id="3.40.50.1820">
    <property type="entry name" value="alpha/beta hydrolase"/>
    <property type="match status" value="1"/>
</dbReference>
<dbReference type="Pfam" id="PF00450">
    <property type="entry name" value="Peptidase_S10"/>
    <property type="match status" value="1"/>
</dbReference>
<evidence type="ECO:0000256" key="10">
    <source>
        <dbReference type="ARBA" id="ARBA00023136"/>
    </source>
</evidence>
<evidence type="ECO:0000256" key="11">
    <source>
        <dbReference type="ARBA" id="ARBA00023180"/>
    </source>
</evidence>
<evidence type="ECO:0000256" key="16">
    <source>
        <dbReference type="SAM" id="MobiDB-lite"/>
    </source>
</evidence>
<evidence type="ECO:0000256" key="14">
    <source>
        <dbReference type="ARBA" id="ARBA00040628"/>
    </source>
</evidence>
<keyword evidence="6" id="KW-0053">Apoptosis</keyword>
<evidence type="ECO:0000256" key="13">
    <source>
        <dbReference type="ARBA" id="ARBA00040403"/>
    </source>
</evidence>
<gene>
    <name evidence="19" type="ORF">BB561_001589</name>
</gene>
<dbReference type="Proteomes" id="UP000245383">
    <property type="component" value="Unassembled WGS sequence"/>
</dbReference>
<feature type="chain" id="PRO_5015457968" description="Pheromone-processing carboxypeptidase KEX1" evidence="18">
    <location>
        <begin position="20"/>
        <end position="753"/>
    </location>
</feature>
<keyword evidence="8 17" id="KW-1133">Transmembrane helix</keyword>